<feature type="transmembrane region" description="Helical" evidence="3">
    <location>
        <begin position="105"/>
        <end position="122"/>
    </location>
</feature>
<keyword evidence="3" id="KW-1133">Transmembrane helix</keyword>
<keyword evidence="3" id="KW-0472">Membrane</keyword>
<keyword evidence="3" id="KW-0812">Transmembrane</keyword>
<feature type="compositionally biased region" description="Gly residues" evidence="2">
    <location>
        <begin position="1"/>
        <end position="11"/>
    </location>
</feature>
<evidence type="ECO:0000256" key="1">
    <source>
        <dbReference type="SAM" id="Coils"/>
    </source>
</evidence>
<dbReference type="EMBL" id="JACGWN010000011">
    <property type="protein sequence ID" value="KAL0422444.1"/>
    <property type="molecule type" value="Genomic_DNA"/>
</dbReference>
<comment type="caution">
    <text evidence="4">The sequence shown here is derived from an EMBL/GenBank/DDBJ whole genome shotgun (WGS) entry which is preliminary data.</text>
</comment>
<gene>
    <name evidence="4" type="ORF">Slati_3267300</name>
</gene>
<dbReference type="PANTHER" id="PTHR34965:SF1">
    <property type="entry name" value="OS07G0118300 PROTEIN"/>
    <property type="match status" value="1"/>
</dbReference>
<proteinExistence type="predicted"/>
<evidence type="ECO:0000256" key="2">
    <source>
        <dbReference type="SAM" id="MobiDB-lite"/>
    </source>
</evidence>
<name>A0AAW2V0Q8_9LAMI</name>
<feature type="transmembrane region" description="Helical" evidence="3">
    <location>
        <begin position="142"/>
        <end position="165"/>
    </location>
</feature>
<dbReference type="AlphaFoldDB" id="A0AAW2V0Q8"/>
<evidence type="ECO:0000256" key="3">
    <source>
        <dbReference type="SAM" id="Phobius"/>
    </source>
</evidence>
<feature type="transmembrane region" description="Helical" evidence="3">
    <location>
        <begin position="76"/>
        <end position="93"/>
    </location>
</feature>
<feature type="region of interest" description="Disordered" evidence="2">
    <location>
        <begin position="1"/>
        <end position="22"/>
    </location>
</feature>
<feature type="transmembrane region" description="Helical" evidence="3">
    <location>
        <begin position="39"/>
        <end position="64"/>
    </location>
</feature>
<accession>A0AAW2V0Q8</accession>
<dbReference type="PANTHER" id="PTHR34965">
    <property type="entry name" value="OS07G0118300 PROTEIN"/>
    <property type="match status" value="1"/>
</dbReference>
<organism evidence="4">
    <name type="scientific">Sesamum latifolium</name>
    <dbReference type="NCBI Taxonomy" id="2727402"/>
    <lineage>
        <taxon>Eukaryota</taxon>
        <taxon>Viridiplantae</taxon>
        <taxon>Streptophyta</taxon>
        <taxon>Embryophyta</taxon>
        <taxon>Tracheophyta</taxon>
        <taxon>Spermatophyta</taxon>
        <taxon>Magnoliopsida</taxon>
        <taxon>eudicotyledons</taxon>
        <taxon>Gunneridae</taxon>
        <taxon>Pentapetalae</taxon>
        <taxon>asterids</taxon>
        <taxon>lamiids</taxon>
        <taxon>Lamiales</taxon>
        <taxon>Pedaliaceae</taxon>
        <taxon>Sesamum</taxon>
    </lineage>
</organism>
<reference evidence="4" key="2">
    <citation type="journal article" date="2024" name="Plant">
        <title>Genomic evolution and insights into agronomic trait innovations of Sesamum species.</title>
        <authorList>
            <person name="Miao H."/>
            <person name="Wang L."/>
            <person name="Qu L."/>
            <person name="Liu H."/>
            <person name="Sun Y."/>
            <person name="Le M."/>
            <person name="Wang Q."/>
            <person name="Wei S."/>
            <person name="Zheng Y."/>
            <person name="Lin W."/>
            <person name="Duan Y."/>
            <person name="Cao H."/>
            <person name="Xiong S."/>
            <person name="Wang X."/>
            <person name="Wei L."/>
            <person name="Li C."/>
            <person name="Ma Q."/>
            <person name="Ju M."/>
            <person name="Zhao R."/>
            <person name="Li G."/>
            <person name="Mu C."/>
            <person name="Tian Q."/>
            <person name="Mei H."/>
            <person name="Zhang T."/>
            <person name="Gao T."/>
            <person name="Zhang H."/>
        </authorList>
    </citation>
    <scope>NUCLEOTIDE SEQUENCE</scope>
    <source>
        <strain evidence="4">KEN1</strain>
    </source>
</reference>
<sequence>MEGESSHGGGAHAVSGHDAAQSPSASAARVRARPDSFLIACRCFSFITSLAAILCIVVNILSAVRSFRNGSDIFDGIFRCYAVLIALFVVVAETEWEFVMKFWKVLEYWAGRGMLQIFVAVMTRAYPEYLRNHQELFLLQSIASYLLLACGVVYVISGVLCIGMVKRARQKNEISREQAIRDLEARIRNLYQEVKEMDRVYDELDEVKIEVEKLREECRAKTELSESLRKAQVEQLAKIQQAKLEIDRPRN</sequence>
<evidence type="ECO:0000313" key="4">
    <source>
        <dbReference type="EMBL" id="KAL0422444.1"/>
    </source>
</evidence>
<keyword evidence="1" id="KW-0175">Coiled coil</keyword>
<protein>
    <submittedName>
        <fullName evidence="4">Uncharacterized protein</fullName>
    </submittedName>
</protein>
<reference evidence="4" key="1">
    <citation type="submission" date="2020-06" db="EMBL/GenBank/DDBJ databases">
        <authorList>
            <person name="Li T."/>
            <person name="Hu X."/>
            <person name="Zhang T."/>
            <person name="Song X."/>
            <person name="Zhang H."/>
            <person name="Dai N."/>
            <person name="Sheng W."/>
            <person name="Hou X."/>
            <person name="Wei L."/>
        </authorList>
    </citation>
    <scope>NUCLEOTIDE SEQUENCE</scope>
    <source>
        <strain evidence="4">KEN1</strain>
        <tissue evidence="4">Leaf</tissue>
    </source>
</reference>
<feature type="coiled-coil region" evidence="1">
    <location>
        <begin position="180"/>
        <end position="231"/>
    </location>
</feature>
<feature type="compositionally biased region" description="Low complexity" evidence="2">
    <location>
        <begin position="12"/>
        <end position="22"/>
    </location>
</feature>